<organism evidence="4 5">
    <name type="scientific">Geomonas silvestris</name>
    <dbReference type="NCBI Taxonomy" id="2740184"/>
    <lineage>
        <taxon>Bacteria</taxon>
        <taxon>Pseudomonadati</taxon>
        <taxon>Thermodesulfobacteriota</taxon>
        <taxon>Desulfuromonadia</taxon>
        <taxon>Geobacterales</taxon>
        <taxon>Geobacteraceae</taxon>
        <taxon>Geomonas</taxon>
    </lineage>
</organism>
<feature type="region of interest" description="Disordered" evidence="3">
    <location>
        <begin position="262"/>
        <end position="282"/>
    </location>
</feature>
<dbReference type="RefSeq" id="WP_183356470.1">
    <property type="nucleotide sequence ID" value="NZ_BLXX01000018.1"/>
</dbReference>
<keyword evidence="2 4" id="KW-0808">Transferase</keyword>
<dbReference type="Pfam" id="PF03808">
    <property type="entry name" value="Glyco_tran_WecG"/>
    <property type="match status" value="1"/>
</dbReference>
<name>A0A6V8MPQ0_9BACT</name>
<dbReference type="EMBL" id="BLXX01000018">
    <property type="protein sequence ID" value="GFO61683.1"/>
    <property type="molecule type" value="Genomic_DNA"/>
</dbReference>
<dbReference type="NCBIfam" id="TIGR00696">
    <property type="entry name" value="wecG_tagA_cpsF"/>
    <property type="match status" value="1"/>
</dbReference>
<protein>
    <submittedName>
        <fullName evidence="4">Glycosyl transferase</fullName>
    </submittedName>
</protein>
<keyword evidence="1" id="KW-0328">Glycosyltransferase</keyword>
<dbReference type="InterPro" id="IPR004629">
    <property type="entry name" value="WecG_TagA_CpsF"/>
</dbReference>
<evidence type="ECO:0000313" key="5">
    <source>
        <dbReference type="Proteomes" id="UP000556026"/>
    </source>
</evidence>
<dbReference type="CDD" id="cd06533">
    <property type="entry name" value="Glyco_transf_WecG_TagA"/>
    <property type="match status" value="1"/>
</dbReference>
<sequence length="282" mass="32370">MNFTEVPYVKYDGVKVNNICYRGVLDMVIDLIKQQKCGYICLTDVSNLIVATKNPDLRLAINDSMLSLADGMPLVWYAKMVGCKEIERISGAALMKRLIIDMGNYRHFLLGDTEDTIEKVIAEARKLTPNIFITGHSPPFKDFDDEDNRDMLEKVRTAKPDIIWVCFGGVKQERWMNRHIATLDRGVMIGVGAAFRFFIGEIVTPPEIFQKMGLQWLFRLGEAFIKNPIHCIKLVHQRHIMTSKVEYLVRLPLEVAYGRQRVRQTTGSNEKTDQQSSDVRRQ</sequence>
<evidence type="ECO:0000256" key="1">
    <source>
        <dbReference type="ARBA" id="ARBA00022676"/>
    </source>
</evidence>
<evidence type="ECO:0000313" key="4">
    <source>
        <dbReference type="EMBL" id="GFO61683.1"/>
    </source>
</evidence>
<dbReference type="Proteomes" id="UP000556026">
    <property type="component" value="Unassembled WGS sequence"/>
</dbReference>
<evidence type="ECO:0000256" key="2">
    <source>
        <dbReference type="ARBA" id="ARBA00022679"/>
    </source>
</evidence>
<comment type="caution">
    <text evidence="4">The sequence shown here is derived from an EMBL/GenBank/DDBJ whole genome shotgun (WGS) entry which is preliminary data.</text>
</comment>
<dbReference type="AlphaFoldDB" id="A0A6V8MPQ0"/>
<feature type="compositionally biased region" description="Basic and acidic residues" evidence="3">
    <location>
        <begin position="270"/>
        <end position="282"/>
    </location>
</feature>
<dbReference type="PANTHER" id="PTHR34136">
    <property type="match status" value="1"/>
</dbReference>
<evidence type="ECO:0000256" key="3">
    <source>
        <dbReference type="SAM" id="MobiDB-lite"/>
    </source>
</evidence>
<gene>
    <name evidence="4" type="primary">wecB_2</name>
    <name evidence="4" type="ORF">GMST_40080</name>
</gene>
<accession>A0A6V8MPQ0</accession>
<dbReference type="GO" id="GO:0016758">
    <property type="term" value="F:hexosyltransferase activity"/>
    <property type="evidence" value="ECO:0007669"/>
    <property type="project" value="TreeGrafter"/>
</dbReference>
<proteinExistence type="predicted"/>
<dbReference type="PANTHER" id="PTHR34136:SF1">
    <property type="entry name" value="UDP-N-ACETYL-D-MANNOSAMINURONIC ACID TRANSFERASE"/>
    <property type="match status" value="1"/>
</dbReference>
<keyword evidence="5" id="KW-1185">Reference proteome</keyword>
<reference evidence="5" key="1">
    <citation type="submission" date="2020-06" db="EMBL/GenBank/DDBJ databases">
        <title>Draft genomic sequence of Geomonas sp. Red330.</title>
        <authorList>
            <person name="Itoh H."/>
            <person name="Zhenxing X."/>
            <person name="Ushijima N."/>
            <person name="Masuda Y."/>
            <person name="Shiratori Y."/>
            <person name="Senoo K."/>
        </authorList>
    </citation>
    <scope>NUCLEOTIDE SEQUENCE [LARGE SCALE GENOMIC DNA]</scope>
    <source>
        <strain evidence="5">Red330</strain>
    </source>
</reference>